<feature type="compositionally biased region" description="Polar residues" evidence="12">
    <location>
        <begin position="1"/>
        <end position="10"/>
    </location>
</feature>
<evidence type="ECO:0000256" key="1">
    <source>
        <dbReference type="ARBA" id="ARBA00004434"/>
    </source>
</evidence>
<dbReference type="Proteomes" id="UP001302676">
    <property type="component" value="Unassembled WGS sequence"/>
</dbReference>
<dbReference type="InterPro" id="IPR027417">
    <property type="entry name" value="P-loop_NTPase"/>
</dbReference>
<dbReference type="SUPFAM" id="SSF52540">
    <property type="entry name" value="P-loop containing nucleoside triphosphate hydrolases"/>
    <property type="match status" value="1"/>
</dbReference>
<evidence type="ECO:0000259" key="14">
    <source>
        <dbReference type="SMART" id="SM01024"/>
    </source>
</evidence>
<accession>A0AAN6ZPP8</accession>
<gene>
    <name evidence="15" type="ORF">C8A04DRAFT_11227</name>
</gene>
<keyword evidence="4" id="KW-0547">Nucleotide-binding</keyword>
<keyword evidence="16" id="KW-1185">Reference proteome</keyword>
<reference evidence="15" key="1">
    <citation type="journal article" date="2023" name="Mol. Phylogenet. Evol.">
        <title>Genome-scale phylogeny and comparative genomics of the fungal order Sordariales.</title>
        <authorList>
            <person name="Hensen N."/>
            <person name="Bonometti L."/>
            <person name="Westerberg I."/>
            <person name="Brannstrom I.O."/>
            <person name="Guillou S."/>
            <person name="Cros-Aarteil S."/>
            <person name="Calhoun S."/>
            <person name="Haridas S."/>
            <person name="Kuo A."/>
            <person name="Mondo S."/>
            <person name="Pangilinan J."/>
            <person name="Riley R."/>
            <person name="LaButti K."/>
            <person name="Andreopoulos B."/>
            <person name="Lipzen A."/>
            <person name="Chen C."/>
            <person name="Yan M."/>
            <person name="Daum C."/>
            <person name="Ng V."/>
            <person name="Clum A."/>
            <person name="Steindorff A."/>
            <person name="Ohm R.A."/>
            <person name="Martin F."/>
            <person name="Silar P."/>
            <person name="Natvig D.O."/>
            <person name="Lalanne C."/>
            <person name="Gautier V."/>
            <person name="Ament-Velasquez S.L."/>
            <person name="Kruys A."/>
            <person name="Hutchinson M.I."/>
            <person name="Powell A.J."/>
            <person name="Barry K."/>
            <person name="Miller A.N."/>
            <person name="Grigoriev I.V."/>
            <person name="Debuchy R."/>
            <person name="Gladieux P."/>
            <person name="Hiltunen Thoren M."/>
            <person name="Johannesson H."/>
        </authorList>
    </citation>
    <scope>NUCLEOTIDE SEQUENCE</scope>
    <source>
        <strain evidence="15">CBS 141.50</strain>
    </source>
</reference>
<evidence type="ECO:0000259" key="13">
    <source>
        <dbReference type="SMART" id="SM00382"/>
    </source>
</evidence>
<comment type="catalytic activity">
    <reaction evidence="11">
        <text>ATP + H2O = ADP + phosphate + H(+)</text>
        <dbReference type="Rhea" id="RHEA:13065"/>
        <dbReference type="ChEBI" id="CHEBI:15377"/>
        <dbReference type="ChEBI" id="CHEBI:15378"/>
        <dbReference type="ChEBI" id="CHEBI:30616"/>
        <dbReference type="ChEBI" id="CHEBI:43474"/>
        <dbReference type="ChEBI" id="CHEBI:456216"/>
    </reaction>
    <physiologicalReaction direction="left-to-right" evidence="11">
        <dbReference type="Rhea" id="RHEA:13066"/>
    </physiologicalReaction>
</comment>
<dbReference type="InterPro" id="IPR057495">
    <property type="entry name" value="AAA_lid_BCS1"/>
</dbReference>
<keyword evidence="6" id="KW-0378">Hydrolase</keyword>
<evidence type="ECO:0000256" key="6">
    <source>
        <dbReference type="ARBA" id="ARBA00022801"/>
    </source>
</evidence>
<proteinExistence type="inferred from homology"/>
<dbReference type="Gene3D" id="3.40.50.300">
    <property type="entry name" value="P-loop containing nucleotide triphosphate hydrolases"/>
    <property type="match status" value="1"/>
</dbReference>
<evidence type="ECO:0000256" key="3">
    <source>
        <dbReference type="ARBA" id="ARBA00022692"/>
    </source>
</evidence>
<evidence type="ECO:0000256" key="12">
    <source>
        <dbReference type="SAM" id="MobiDB-lite"/>
    </source>
</evidence>
<comment type="similarity">
    <text evidence="2">Belongs to the AAA ATPase family. BCS1 subfamily.</text>
</comment>
<dbReference type="AlphaFoldDB" id="A0AAN6ZPP8"/>
<dbReference type="Pfam" id="PF25426">
    <property type="entry name" value="AAA_lid_BCS1"/>
    <property type="match status" value="1"/>
</dbReference>
<keyword evidence="9" id="KW-0496">Mitochondrion</keyword>
<evidence type="ECO:0000256" key="2">
    <source>
        <dbReference type="ARBA" id="ARBA00007448"/>
    </source>
</evidence>
<dbReference type="InterPro" id="IPR003593">
    <property type="entry name" value="AAA+_ATPase"/>
</dbReference>
<dbReference type="RefSeq" id="XP_062638112.1">
    <property type="nucleotide sequence ID" value="XM_062776884.1"/>
</dbReference>
<sequence>MSSTNTTITPQPAPPFLSTQPPHSTPSPAAPAIAIPGLSPAAPLSQSSPSPSTHSFLGLDALFTNPVFAGGIGLAGLGAAAAFGRRAVISGAGLLRRQLLVNIEISKRDPSYNWVLAWLAQPRDNRGFIAQRLTRLRNLSVTTSTKSLNPRGSGAIDEAGNAGGRIHADFRVHPGFGRHVVRHAPGVYIAVNREKAGTATTATGEPHETLTLTLLWMHRHVLSDVFTQAHALAQSFQQGKTIVYTARKMEWAVLGKPRLKRPLGSVILDEGVKESLVGDVKEFLKAQQWYTDRGVPYRRGYLLYGPPGTGKTSFIQALAGELDYSVAMINLSEIGMTDDLLAQLLTQLPEKSILLLEDVDAALVNRRQRDPDGYSGRTVTASGLLNALDGLAAGEDRIAFLTTNHIDRLDPALIRPGRVDMMVRIGEATRYQATQMWDRYYGDIDQDHSGRERFLKKLDELGLLGNDNQNPEAPKRHTSTAAIQGLFQFNKGDMEGAIKMAEGLIPRTFEPETPSAEGTIKSPA</sequence>
<feature type="domain" description="AAA+ ATPase" evidence="13">
    <location>
        <begin position="297"/>
        <end position="429"/>
    </location>
</feature>
<feature type="domain" description="BCS1 N-terminal" evidence="14">
    <location>
        <begin position="75"/>
        <end position="266"/>
    </location>
</feature>
<evidence type="ECO:0000256" key="8">
    <source>
        <dbReference type="ARBA" id="ARBA00022989"/>
    </source>
</evidence>
<dbReference type="Pfam" id="PF00004">
    <property type="entry name" value="AAA"/>
    <property type="match status" value="1"/>
</dbReference>
<keyword evidence="10" id="KW-0472">Membrane</keyword>
<dbReference type="InterPro" id="IPR014851">
    <property type="entry name" value="BCS1_N"/>
</dbReference>
<organism evidence="15 16">
    <name type="scientific">Dichotomopilus funicola</name>
    <dbReference type="NCBI Taxonomy" id="1934379"/>
    <lineage>
        <taxon>Eukaryota</taxon>
        <taxon>Fungi</taxon>
        <taxon>Dikarya</taxon>
        <taxon>Ascomycota</taxon>
        <taxon>Pezizomycotina</taxon>
        <taxon>Sordariomycetes</taxon>
        <taxon>Sordariomycetidae</taxon>
        <taxon>Sordariales</taxon>
        <taxon>Chaetomiaceae</taxon>
        <taxon>Dichotomopilus</taxon>
    </lineage>
</organism>
<dbReference type="SMART" id="SM00382">
    <property type="entry name" value="AAA"/>
    <property type="match status" value="1"/>
</dbReference>
<keyword evidence="7" id="KW-0067">ATP-binding</keyword>
<dbReference type="GO" id="GO:0016887">
    <property type="term" value="F:ATP hydrolysis activity"/>
    <property type="evidence" value="ECO:0007669"/>
    <property type="project" value="InterPro"/>
</dbReference>
<evidence type="ECO:0000256" key="7">
    <source>
        <dbReference type="ARBA" id="ARBA00022840"/>
    </source>
</evidence>
<dbReference type="InterPro" id="IPR050747">
    <property type="entry name" value="Mitochondrial_chaperone_BCS1"/>
</dbReference>
<dbReference type="InterPro" id="IPR003959">
    <property type="entry name" value="ATPase_AAA_core"/>
</dbReference>
<evidence type="ECO:0000256" key="5">
    <source>
        <dbReference type="ARBA" id="ARBA00022792"/>
    </source>
</evidence>
<reference evidence="15" key="2">
    <citation type="submission" date="2023-05" db="EMBL/GenBank/DDBJ databases">
        <authorList>
            <consortium name="Lawrence Berkeley National Laboratory"/>
            <person name="Steindorff A."/>
            <person name="Hensen N."/>
            <person name="Bonometti L."/>
            <person name="Westerberg I."/>
            <person name="Brannstrom I.O."/>
            <person name="Guillou S."/>
            <person name="Cros-Aarteil S."/>
            <person name="Calhoun S."/>
            <person name="Haridas S."/>
            <person name="Kuo A."/>
            <person name="Mondo S."/>
            <person name="Pangilinan J."/>
            <person name="Riley R."/>
            <person name="Labutti K."/>
            <person name="Andreopoulos B."/>
            <person name="Lipzen A."/>
            <person name="Chen C."/>
            <person name="Yanf M."/>
            <person name="Daum C."/>
            <person name="Ng V."/>
            <person name="Clum A."/>
            <person name="Ohm R."/>
            <person name="Martin F."/>
            <person name="Silar P."/>
            <person name="Natvig D."/>
            <person name="Lalanne C."/>
            <person name="Gautier V."/>
            <person name="Ament-Velasquez S.L."/>
            <person name="Kruys A."/>
            <person name="Hutchinson M.I."/>
            <person name="Powell A.J."/>
            <person name="Barry K."/>
            <person name="Miller A.N."/>
            <person name="Grigoriev I.V."/>
            <person name="Debuchy R."/>
            <person name="Gladieux P."/>
            <person name="Thoren M.H."/>
            <person name="Johannesson H."/>
        </authorList>
    </citation>
    <scope>NUCLEOTIDE SEQUENCE</scope>
    <source>
        <strain evidence="15">CBS 141.50</strain>
    </source>
</reference>
<dbReference type="EMBL" id="MU853574">
    <property type="protein sequence ID" value="KAK4144741.1"/>
    <property type="molecule type" value="Genomic_DNA"/>
</dbReference>
<dbReference type="GO" id="GO:0005743">
    <property type="term" value="C:mitochondrial inner membrane"/>
    <property type="evidence" value="ECO:0007669"/>
    <property type="project" value="UniProtKB-SubCell"/>
</dbReference>
<dbReference type="GeneID" id="87813497"/>
<protein>
    <submittedName>
        <fullName evidence="15">Mitochondrial chaperone BCS1</fullName>
    </submittedName>
</protein>
<dbReference type="GO" id="GO:0005524">
    <property type="term" value="F:ATP binding"/>
    <property type="evidence" value="ECO:0007669"/>
    <property type="project" value="UniProtKB-KW"/>
</dbReference>
<evidence type="ECO:0000256" key="9">
    <source>
        <dbReference type="ARBA" id="ARBA00023128"/>
    </source>
</evidence>
<dbReference type="PANTHER" id="PTHR23070">
    <property type="entry name" value="BCS1 AAA-TYPE ATPASE"/>
    <property type="match status" value="1"/>
</dbReference>
<keyword evidence="5" id="KW-0999">Mitochondrion inner membrane</keyword>
<dbReference type="Pfam" id="PF08740">
    <property type="entry name" value="BCS1_N"/>
    <property type="match status" value="1"/>
</dbReference>
<evidence type="ECO:0000256" key="10">
    <source>
        <dbReference type="ARBA" id="ARBA00023136"/>
    </source>
</evidence>
<comment type="caution">
    <text evidence="15">The sequence shown here is derived from an EMBL/GenBank/DDBJ whole genome shotgun (WGS) entry which is preliminary data.</text>
</comment>
<feature type="region of interest" description="Disordered" evidence="12">
    <location>
        <begin position="1"/>
        <end position="32"/>
    </location>
</feature>
<name>A0AAN6ZPP8_9PEZI</name>
<comment type="subcellular location">
    <subcellularLocation>
        <location evidence="1">Mitochondrion inner membrane</location>
        <topology evidence="1">Single-pass membrane protein</topology>
    </subcellularLocation>
</comment>
<keyword evidence="3" id="KW-0812">Transmembrane</keyword>
<dbReference type="CDD" id="cd19510">
    <property type="entry name" value="RecA-like_BCS1"/>
    <property type="match status" value="1"/>
</dbReference>
<dbReference type="SMART" id="SM01024">
    <property type="entry name" value="BCS1_N"/>
    <property type="match status" value="1"/>
</dbReference>
<keyword evidence="8" id="KW-1133">Transmembrane helix</keyword>
<evidence type="ECO:0000313" key="15">
    <source>
        <dbReference type="EMBL" id="KAK4144741.1"/>
    </source>
</evidence>
<evidence type="ECO:0000256" key="11">
    <source>
        <dbReference type="ARBA" id="ARBA00048778"/>
    </source>
</evidence>
<evidence type="ECO:0000256" key="4">
    <source>
        <dbReference type="ARBA" id="ARBA00022741"/>
    </source>
</evidence>
<evidence type="ECO:0000313" key="16">
    <source>
        <dbReference type="Proteomes" id="UP001302676"/>
    </source>
</evidence>